<dbReference type="SUPFAM" id="SSF51366">
    <property type="entry name" value="Ribulose-phoshate binding barrel"/>
    <property type="match status" value="1"/>
</dbReference>
<dbReference type="KEGG" id="tnp:Tnap_1728"/>
<dbReference type="Proteomes" id="UP000000940">
    <property type="component" value="Chromosome"/>
</dbReference>
<dbReference type="InterPro" id="IPR013785">
    <property type="entry name" value="Aldolase_TIM"/>
</dbReference>
<dbReference type="GO" id="GO:0000107">
    <property type="term" value="F:imidazoleglycerol-phosphate synthase activity"/>
    <property type="evidence" value="ECO:0007669"/>
    <property type="project" value="UniProtKB-UniRule"/>
</dbReference>
<comment type="similarity">
    <text evidence="3 11 12">Belongs to the HisA/HisF family.</text>
</comment>
<evidence type="ECO:0000256" key="8">
    <source>
        <dbReference type="ARBA" id="ARBA00023239"/>
    </source>
</evidence>
<dbReference type="Pfam" id="PF00977">
    <property type="entry name" value="His_biosynth"/>
    <property type="match status" value="1"/>
</dbReference>
<evidence type="ECO:0000256" key="11">
    <source>
        <dbReference type="HAMAP-Rule" id="MF_01013"/>
    </source>
</evidence>
<keyword evidence="5 11" id="KW-0963">Cytoplasm</keyword>
<evidence type="ECO:0000256" key="6">
    <source>
        <dbReference type="ARBA" id="ARBA00022605"/>
    </source>
</evidence>
<dbReference type="PANTHER" id="PTHR21235:SF2">
    <property type="entry name" value="IMIDAZOLE GLYCEROL PHOSPHATE SYNTHASE HISHF"/>
    <property type="match status" value="1"/>
</dbReference>
<keyword evidence="8 11" id="KW-0456">Lyase</keyword>
<comment type="catalytic activity">
    <reaction evidence="10 11">
        <text>5-[(5-phospho-1-deoxy-D-ribulos-1-ylimino)methylamino]-1-(5-phospho-beta-D-ribosyl)imidazole-4-carboxamide + L-glutamine = D-erythro-1-(imidazol-4-yl)glycerol 3-phosphate + 5-amino-1-(5-phospho-beta-D-ribosyl)imidazole-4-carboxamide + L-glutamate + H(+)</text>
        <dbReference type="Rhea" id="RHEA:24793"/>
        <dbReference type="ChEBI" id="CHEBI:15378"/>
        <dbReference type="ChEBI" id="CHEBI:29985"/>
        <dbReference type="ChEBI" id="CHEBI:58278"/>
        <dbReference type="ChEBI" id="CHEBI:58359"/>
        <dbReference type="ChEBI" id="CHEBI:58475"/>
        <dbReference type="ChEBI" id="CHEBI:58525"/>
        <dbReference type="EC" id="4.3.2.10"/>
    </reaction>
</comment>
<comment type="function">
    <text evidence="9 11">IGPS catalyzes the conversion of PRFAR and glutamine to IGP, AICAR and glutamate. The HisF subunit catalyzes the cyclization activity that produces IGP and AICAR from PRFAR using the ammonia provided by the HisH subunit.</text>
</comment>
<evidence type="ECO:0000256" key="9">
    <source>
        <dbReference type="ARBA" id="ARBA00025475"/>
    </source>
</evidence>
<evidence type="ECO:0000256" key="5">
    <source>
        <dbReference type="ARBA" id="ARBA00022490"/>
    </source>
</evidence>
<protein>
    <recommendedName>
        <fullName evidence="11">Imidazole glycerol phosphate synthase subunit HisF</fullName>
        <ecNumber evidence="11">4.3.2.10</ecNumber>
    </recommendedName>
    <alternativeName>
        <fullName evidence="11">IGP synthase cyclase subunit</fullName>
    </alternativeName>
    <alternativeName>
        <fullName evidence="11">IGP synthase subunit HisF</fullName>
    </alternativeName>
    <alternativeName>
        <fullName evidence="11">ImGP synthase subunit HisF</fullName>
        <shortName evidence="11">IGPS subunit HisF</shortName>
    </alternativeName>
</protein>
<dbReference type="UniPathway" id="UPA00031">
    <property type="reaction ID" value="UER00010"/>
</dbReference>
<dbReference type="InterPro" id="IPR004651">
    <property type="entry name" value="HisF"/>
</dbReference>
<dbReference type="EC" id="4.3.2.10" evidence="11"/>
<accession>D2C4Z1</accession>
<dbReference type="CDD" id="cd04731">
    <property type="entry name" value="HisF"/>
    <property type="match status" value="1"/>
</dbReference>
<dbReference type="GO" id="GO:0005737">
    <property type="term" value="C:cytoplasm"/>
    <property type="evidence" value="ECO:0007669"/>
    <property type="project" value="UniProtKB-SubCell"/>
</dbReference>
<gene>
    <name evidence="11" type="primary">hisF</name>
    <name evidence="13" type="ordered locus">Tnap_1728</name>
</gene>
<evidence type="ECO:0000256" key="2">
    <source>
        <dbReference type="ARBA" id="ARBA00005091"/>
    </source>
</evidence>
<dbReference type="InterPro" id="IPR011060">
    <property type="entry name" value="RibuloseP-bd_barrel"/>
</dbReference>
<dbReference type="PANTHER" id="PTHR21235">
    <property type="entry name" value="IMIDAZOLE GLYCEROL PHOSPHATE SYNTHASE SUBUNIT HISF/H IGP SYNTHASE SUBUNIT HISF/H"/>
    <property type="match status" value="1"/>
</dbReference>
<evidence type="ECO:0000256" key="4">
    <source>
        <dbReference type="ARBA" id="ARBA00011152"/>
    </source>
</evidence>
<dbReference type="NCBIfam" id="TIGR00735">
    <property type="entry name" value="hisF"/>
    <property type="match status" value="1"/>
</dbReference>
<evidence type="ECO:0000256" key="3">
    <source>
        <dbReference type="ARBA" id="ARBA00009667"/>
    </source>
</evidence>
<organism evidence="13 14">
    <name type="scientific">Thermotoga petrophila (strain ATCC BAA-489 / DSM 13996 / JCM 10882 / RKU-10)</name>
    <name type="common">Thermotoga naphthophila</name>
    <dbReference type="NCBI Taxonomy" id="590168"/>
    <lineage>
        <taxon>Bacteria</taxon>
        <taxon>Thermotogati</taxon>
        <taxon>Thermotogota</taxon>
        <taxon>Thermotogae</taxon>
        <taxon>Thermotogales</taxon>
        <taxon>Thermotogaceae</taxon>
        <taxon>Thermotoga</taxon>
    </lineage>
</organism>
<dbReference type="HOGENOM" id="CLU_048577_4_0_0"/>
<dbReference type="FunFam" id="3.20.20.70:FF:000006">
    <property type="entry name" value="Imidazole glycerol phosphate synthase subunit HisF"/>
    <property type="match status" value="1"/>
</dbReference>
<name>D2C4Z1_THEP2</name>
<evidence type="ECO:0000313" key="14">
    <source>
        <dbReference type="Proteomes" id="UP000000940"/>
    </source>
</evidence>
<evidence type="ECO:0000313" key="13">
    <source>
        <dbReference type="EMBL" id="ADA67795.1"/>
    </source>
</evidence>
<feature type="active site" evidence="11">
    <location>
        <position position="11"/>
    </location>
</feature>
<dbReference type="RefSeq" id="WP_012896637.1">
    <property type="nucleotide sequence ID" value="NC_013642.1"/>
</dbReference>
<dbReference type="EMBL" id="CP001839">
    <property type="protein sequence ID" value="ADA67795.1"/>
    <property type="molecule type" value="Genomic_DNA"/>
</dbReference>
<feature type="active site" evidence="11">
    <location>
        <position position="130"/>
    </location>
</feature>
<proteinExistence type="inferred from homology"/>
<keyword evidence="6 11" id="KW-0028">Amino-acid biosynthesis</keyword>
<dbReference type="GO" id="GO:0000105">
    <property type="term" value="P:L-histidine biosynthetic process"/>
    <property type="evidence" value="ECO:0007669"/>
    <property type="project" value="UniProtKB-UniRule"/>
</dbReference>
<evidence type="ECO:0000256" key="12">
    <source>
        <dbReference type="RuleBase" id="RU003657"/>
    </source>
</evidence>
<sequence length="254" mass="27932">MLAKRIIACLDVKDGRVVKGTNFENLRDSGDPVELGKFYSEIGIDELVFLDITASVEKRKTMLELVEKVAEQIDIPFTVGGGIHDFETASELILRGADKVSINTAAVEDPSLITKIARTFGSQAVVVAIDAKRVDGEFMVFTYSGKKNTGILLRDWVVEVERRGAGEILLTSIDRDGTKSGYDTEMIRFVRPLTTLPIIASGGAGKMEHFLEAFLAGADAALAASVFHFREIDVRELKEYLKKHGVNVRLEGLR</sequence>
<dbReference type="AlphaFoldDB" id="D2C4Z1"/>
<reference evidence="13 14" key="1">
    <citation type="submission" date="2009-12" db="EMBL/GenBank/DDBJ databases">
        <title>Complete sequence of Thermotoga petrophila RKU-1.</title>
        <authorList>
            <consortium name="US DOE Joint Genome Institute"/>
            <person name="Lucas S."/>
            <person name="Copeland A."/>
            <person name="Lapidus A."/>
            <person name="Glavina del Rio T."/>
            <person name="Dalin E."/>
            <person name="Tice H."/>
            <person name="Bruce D."/>
            <person name="Goodwin L."/>
            <person name="Pitluck S."/>
            <person name="Munk A.C."/>
            <person name="Brettin T."/>
            <person name="Detter J.C."/>
            <person name="Han C."/>
            <person name="Tapia R."/>
            <person name="Larimer F."/>
            <person name="Land M."/>
            <person name="Hauser L."/>
            <person name="Kyrpides N."/>
            <person name="Mikhailova N."/>
            <person name="Nelson K.E."/>
            <person name="Gogarten J.P."/>
            <person name="Noll K.M."/>
        </authorList>
    </citation>
    <scope>NUCLEOTIDE SEQUENCE [LARGE SCALE GENOMIC DNA]</scope>
    <source>
        <strain evidence="14">ATCC BAA-489 / DSM 13996 / JCM 10882 / RKU-10</strain>
    </source>
</reference>
<comment type="pathway">
    <text evidence="2 11">Amino-acid biosynthesis; L-histidine biosynthesis; L-histidine from 5-phospho-alpha-D-ribose 1-diphosphate: step 5/9.</text>
</comment>
<keyword evidence="14" id="KW-1185">Reference proteome</keyword>
<comment type="subunit">
    <text evidence="4 11">Heterodimer of HisH and HisF.</text>
</comment>
<keyword evidence="7 11" id="KW-0368">Histidine biosynthesis</keyword>
<dbReference type="InterPro" id="IPR050064">
    <property type="entry name" value="IGPS_HisA/HisF"/>
</dbReference>
<comment type="subcellular location">
    <subcellularLocation>
        <location evidence="1 11">Cytoplasm</location>
    </subcellularLocation>
</comment>
<dbReference type="GO" id="GO:0016829">
    <property type="term" value="F:lyase activity"/>
    <property type="evidence" value="ECO:0007669"/>
    <property type="project" value="UniProtKB-KW"/>
</dbReference>
<dbReference type="HAMAP" id="MF_01013">
    <property type="entry name" value="HisF"/>
    <property type="match status" value="1"/>
</dbReference>
<evidence type="ECO:0000256" key="1">
    <source>
        <dbReference type="ARBA" id="ARBA00004496"/>
    </source>
</evidence>
<evidence type="ECO:0000256" key="10">
    <source>
        <dbReference type="ARBA" id="ARBA00047838"/>
    </source>
</evidence>
<dbReference type="Gene3D" id="3.20.20.70">
    <property type="entry name" value="Aldolase class I"/>
    <property type="match status" value="1"/>
</dbReference>
<dbReference type="InterPro" id="IPR006062">
    <property type="entry name" value="His_biosynth"/>
</dbReference>
<evidence type="ECO:0000256" key="7">
    <source>
        <dbReference type="ARBA" id="ARBA00023102"/>
    </source>
</evidence>